<keyword evidence="1" id="KW-0539">Nucleus</keyword>
<comment type="caution">
    <text evidence="2">The sequence shown here is derived from an EMBL/GenBank/DDBJ whole genome shotgun (WGS) entry which is preliminary data.</text>
</comment>
<evidence type="ECO:0000313" key="3">
    <source>
        <dbReference type="Proteomes" id="UP000191612"/>
    </source>
</evidence>
<organism evidence="2 3">
    <name type="scientific">Penicillium solitum</name>
    <dbReference type="NCBI Taxonomy" id="60172"/>
    <lineage>
        <taxon>Eukaryota</taxon>
        <taxon>Fungi</taxon>
        <taxon>Dikarya</taxon>
        <taxon>Ascomycota</taxon>
        <taxon>Pezizomycotina</taxon>
        <taxon>Eurotiomycetes</taxon>
        <taxon>Eurotiomycetidae</taxon>
        <taxon>Eurotiales</taxon>
        <taxon>Aspergillaceae</taxon>
        <taxon>Penicillium</taxon>
    </lineage>
</organism>
<dbReference type="AlphaFoldDB" id="A0A1V6QRJ0"/>
<name>A0A1V6QRJ0_9EURO</name>
<evidence type="ECO:0000256" key="1">
    <source>
        <dbReference type="ARBA" id="ARBA00023242"/>
    </source>
</evidence>
<protein>
    <recommendedName>
        <fullName evidence="4">Transcription factor domain-containing protein</fullName>
    </recommendedName>
</protein>
<dbReference type="Proteomes" id="UP000191612">
    <property type="component" value="Unassembled WGS sequence"/>
</dbReference>
<dbReference type="PANTHER" id="PTHR31668:SF4">
    <property type="entry name" value="TRANSCRIPTIONAL ACTIVATOR PROTEIN DAL81"/>
    <property type="match status" value="1"/>
</dbReference>
<dbReference type="GO" id="GO:0005634">
    <property type="term" value="C:nucleus"/>
    <property type="evidence" value="ECO:0007669"/>
    <property type="project" value="TreeGrafter"/>
</dbReference>
<dbReference type="PANTHER" id="PTHR31668">
    <property type="entry name" value="GLUCOSE TRANSPORT TRANSCRIPTION REGULATOR RGT1-RELATED-RELATED"/>
    <property type="match status" value="1"/>
</dbReference>
<evidence type="ECO:0000313" key="2">
    <source>
        <dbReference type="EMBL" id="OQD91840.1"/>
    </source>
</evidence>
<dbReference type="EMBL" id="MDYO01000048">
    <property type="protein sequence ID" value="OQD91840.1"/>
    <property type="molecule type" value="Genomic_DNA"/>
</dbReference>
<reference evidence="3" key="1">
    <citation type="journal article" date="2017" name="Nat. Microbiol.">
        <title>Global analysis of biosynthetic gene clusters reveals vast potential of secondary metabolite production in Penicillium species.</title>
        <authorList>
            <person name="Nielsen J.C."/>
            <person name="Grijseels S."/>
            <person name="Prigent S."/>
            <person name="Ji B."/>
            <person name="Dainat J."/>
            <person name="Nielsen K.F."/>
            <person name="Frisvad J.C."/>
            <person name="Workman M."/>
            <person name="Nielsen J."/>
        </authorList>
    </citation>
    <scope>NUCLEOTIDE SEQUENCE [LARGE SCALE GENOMIC DNA]</scope>
    <source>
        <strain evidence="3">IBT 29525</strain>
    </source>
</reference>
<sequence>MASGFYSYFPRFVFPAIPIISRSQLGICSSVSTAALEKVPVHLLAAIYASATPFVVHDSVLCIAAVYGELLWDKLWHMVYELILKETHTPKLAVLQASLLYLQQIPAGSQEALPDGPFIWSFLGSTVALAVSLVYVEDKWRCLLTGRPSFIHPEEFDIFDLSANDFIQDEKPEEHDHDCQPFFYYGTGLARIVENLHRTFYTIKASQRLSDDFRASIDAARPIRAQLQQWYLSLPDNLRLKRSSGGNSHTASNPLEGAADLHFSYLVLEMFLYRAILRPLARSPPPPPISDDTDPTSMGSSWLVEDLTFDRHVFD</sequence>
<keyword evidence="3" id="KW-1185">Reference proteome</keyword>
<evidence type="ECO:0008006" key="4">
    <source>
        <dbReference type="Google" id="ProtNLM"/>
    </source>
</evidence>
<proteinExistence type="predicted"/>
<dbReference type="GO" id="GO:0001080">
    <property type="term" value="P:nitrogen catabolite activation of transcription from RNA polymerase II promoter"/>
    <property type="evidence" value="ECO:0007669"/>
    <property type="project" value="TreeGrafter"/>
</dbReference>
<dbReference type="InterPro" id="IPR050797">
    <property type="entry name" value="Carb_Metab_Trans_Reg"/>
</dbReference>
<dbReference type="CDD" id="cd12148">
    <property type="entry name" value="fungal_TF_MHR"/>
    <property type="match status" value="1"/>
</dbReference>
<gene>
    <name evidence="2" type="ORF">PENSOL_c048G07560</name>
</gene>
<dbReference type="STRING" id="60172.A0A1V6QRJ0"/>
<accession>A0A1V6QRJ0</accession>